<dbReference type="GO" id="GO:0030248">
    <property type="term" value="F:cellulose binding"/>
    <property type="evidence" value="ECO:0007669"/>
    <property type="project" value="InterPro"/>
</dbReference>
<dbReference type="EMBL" id="JACAZI010000010">
    <property type="protein sequence ID" value="KAF7349973.1"/>
    <property type="molecule type" value="Genomic_DNA"/>
</dbReference>
<feature type="chain" id="PRO_5034448233" description="Carboxylic ester hydrolase" evidence="4">
    <location>
        <begin position="25"/>
        <end position="343"/>
    </location>
</feature>
<feature type="domain" description="CBM1" evidence="5">
    <location>
        <begin position="307"/>
        <end position="343"/>
    </location>
</feature>
<dbReference type="GO" id="GO:0052689">
    <property type="term" value="F:carboxylic ester hydrolase activity"/>
    <property type="evidence" value="ECO:0007669"/>
    <property type="project" value="UniProtKB-KW"/>
</dbReference>
<keyword evidence="1 4" id="KW-0719">Serine esterase</keyword>
<comment type="function">
    <text evidence="4">Esterase involved in the hydrolysis of xylan, a major structural heterogeneous polysaccharide found in plant biomass representing the second most abundant polysaccharide in the biosphere, after cellulose.</text>
</comment>
<keyword evidence="4" id="KW-0624">Polysaccharide degradation</keyword>
<evidence type="ECO:0000256" key="1">
    <source>
        <dbReference type="ARBA" id="ARBA00022487"/>
    </source>
</evidence>
<reference evidence="6" key="1">
    <citation type="submission" date="2020-05" db="EMBL/GenBank/DDBJ databases">
        <title>Mycena genomes resolve the evolution of fungal bioluminescence.</title>
        <authorList>
            <person name="Tsai I.J."/>
        </authorList>
    </citation>
    <scope>NUCLEOTIDE SEQUENCE</scope>
    <source>
        <strain evidence="6">CCC161011</strain>
    </source>
</reference>
<accession>A0A8H6XYK7</accession>
<keyword evidence="7" id="KW-1185">Reference proteome</keyword>
<dbReference type="OrthoDB" id="2425929at2759"/>
<dbReference type="SUPFAM" id="SSF53474">
    <property type="entry name" value="alpha/beta-Hydrolases"/>
    <property type="match status" value="1"/>
</dbReference>
<evidence type="ECO:0000313" key="6">
    <source>
        <dbReference type="EMBL" id="KAF7349973.1"/>
    </source>
</evidence>
<comment type="caution">
    <text evidence="6">The sequence shown here is derived from an EMBL/GenBank/DDBJ whole genome shotgun (WGS) entry which is preliminary data.</text>
</comment>
<evidence type="ECO:0000256" key="3">
    <source>
        <dbReference type="ARBA" id="ARBA00022801"/>
    </source>
</evidence>
<dbReference type="PROSITE" id="PS51164">
    <property type="entry name" value="CBM1_2"/>
    <property type="match status" value="1"/>
</dbReference>
<dbReference type="EC" id="3.1.1.-" evidence="4"/>
<comment type="similarity">
    <text evidence="4">Belongs to the carbohydrate esterase 1 (CE1) family.</text>
</comment>
<dbReference type="InterPro" id="IPR050955">
    <property type="entry name" value="Plant_Biomass_Hydrol_Est"/>
</dbReference>
<dbReference type="Gene3D" id="3.40.50.1820">
    <property type="entry name" value="alpha/beta hydrolase"/>
    <property type="match status" value="1"/>
</dbReference>
<comment type="subcellular location">
    <subcellularLocation>
        <location evidence="4">Secreted</location>
    </subcellularLocation>
</comment>
<dbReference type="Proteomes" id="UP000620124">
    <property type="component" value="Unassembled WGS sequence"/>
</dbReference>
<dbReference type="InterPro" id="IPR000254">
    <property type="entry name" value="CBD"/>
</dbReference>
<proteinExistence type="inferred from homology"/>
<keyword evidence="2 4" id="KW-0732">Signal</keyword>
<protein>
    <recommendedName>
        <fullName evidence="4">Carboxylic ester hydrolase</fullName>
        <ecNumber evidence="4">3.1.1.-</ecNumber>
    </recommendedName>
</protein>
<dbReference type="Pfam" id="PF10503">
    <property type="entry name" value="Esterase_PHB"/>
    <property type="match status" value="1"/>
</dbReference>
<gene>
    <name evidence="6" type="ORF">MVEN_01298500</name>
</gene>
<evidence type="ECO:0000256" key="4">
    <source>
        <dbReference type="RuleBase" id="RU367147"/>
    </source>
</evidence>
<dbReference type="GO" id="GO:0005576">
    <property type="term" value="C:extracellular region"/>
    <property type="evidence" value="ECO:0007669"/>
    <property type="project" value="UniProtKB-SubCell"/>
</dbReference>
<dbReference type="Pfam" id="PF00734">
    <property type="entry name" value="CBM_1"/>
    <property type="match status" value="1"/>
</dbReference>
<dbReference type="PROSITE" id="PS00562">
    <property type="entry name" value="CBM1_1"/>
    <property type="match status" value="1"/>
</dbReference>
<organism evidence="6 7">
    <name type="scientific">Mycena venus</name>
    <dbReference type="NCBI Taxonomy" id="2733690"/>
    <lineage>
        <taxon>Eukaryota</taxon>
        <taxon>Fungi</taxon>
        <taxon>Dikarya</taxon>
        <taxon>Basidiomycota</taxon>
        <taxon>Agaricomycotina</taxon>
        <taxon>Agaricomycetes</taxon>
        <taxon>Agaricomycetidae</taxon>
        <taxon>Agaricales</taxon>
        <taxon>Marasmiineae</taxon>
        <taxon>Mycenaceae</taxon>
        <taxon>Mycena</taxon>
    </lineage>
</organism>
<dbReference type="SMART" id="SM00236">
    <property type="entry name" value="fCBD"/>
    <property type="match status" value="1"/>
</dbReference>
<dbReference type="InterPro" id="IPR029058">
    <property type="entry name" value="AB_hydrolase_fold"/>
</dbReference>
<dbReference type="SUPFAM" id="SSF57180">
    <property type="entry name" value="Cellulose-binding domain"/>
    <property type="match status" value="1"/>
</dbReference>
<dbReference type="InterPro" id="IPR010126">
    <property type="entry name" value="Esterase_phb"/>
</dbReference>
<dbReference type="GO" id="GO:0045493">
    <property type="term" value="P:xylan catabolic process"/>
    <property type="evidence" value="ECO:0007669"/>
    <property type="project" value="UniProtKB-UniRule"/>
</dbReference>
<name>A0A8H6XYK7_9AGAR</name>
<evidence type="ECO:0000256" key="2">
    <source>
        <dbReference type="ARBA" id="ARBA00022729"/>
    </source>
</evidence>
<dbReference type="PANTHER" id="PTHR43037">
    <property type="entry name" value="UNNAMED PRODUCT-RELATED"/>
    <property type="match status" value="1"/>
</dbReference>
<feature type="signal peptide" evidence="4">
    <location>
        <begin position="1"/>
        <end position="24"/>
    </location>
</feature>
<sequence length="343" mass="36825">MAYFAGAPVMLAFASILWFGLVAGLTSTLQQVINFGINPTNIGMFVYTPTNVTANPAVIVAIHECNGTAQTYFSSSPYAQFADTYGFIVIYPSSPNADTCWDVSSPATLTHDGGGDSQGIASMVDYAILTYGADPTRIFVTGTASGAMMTNVLCAVYPELWRAATSYAGAAAGCFVDISSEFPNYQDCTVDGAQEDGDYWAAVARAMYPDYTGTYPPIQVWYGDIPEWATSEAAVSQWAAIFGYDTNNPQSQEFSAYEKFLYGPSLQVLFYFDAGAIAIPIQGNEDMAWFGIDTSLAPPPIPPSPPPPVPHWGQCGGIGWTGETTCAAPYTCVEQNPYHYQCL</sequence>
<evidence type="ECO:0000313" key="7">
    <source>
        <dbReference type="Proteomes" id="UP000620124"/>
    </source>
</evidence>
<dbReference type="NCBIfam" id="TIGR01840">
    <property type="entry name" value="esterase_phb"/>
    <property type="match status" value="1"/>
</dbReference>
<dbReference type="AlphaFoldDB" id="A0A8H6XYK7"/>
<keyword evidence="3 4" id="KW-0378">Hydrolase</keyword>
<evidence type="ECO:0000259" key="5">
    <source>
        <dbReference type="PROSITE" id="PS51164"/>
    </source>
</evidence>
<dbReference type="PANTHER" id="PTHR43037:SF5">
    <property type="entry name" value="FERULOYL ESTERASE"/>
    <property type="match status" value="1"/>
</dbReference>
<keyword evidence="4" id="KW-0964">Secreted</keyword>
<dbReference type="InterPro" id="IPR035971">
    <property type="entry name" value="CBD_sf"/>
</dbReference>
<keyword evidence="4" id="KW-0119">Carbohydrate metabolism</keyword>